<protein>
    <submittedName>
        <fullName evidence="1">Uncharacterized protein</fullName>
    </submittedName>
</protein>
<evidence type="ECO:0000313" key="2">
    <source>
        <dbReference type="Proteomes" id="UP000604046"/>
    </source>
</evidence>
<evidence type="ECO:0000313" key="1">
    <source>
        <dbReference type="EMBL" id="CAE7218220.1"/>
    </source>
</evidence>
<gene>
    <name evidence="1" type="ORF">SNAT2548_LOCUS7831</name>
</gene>
<dbReference type="EMBL" id="CAJNDS010000558">
    <property type="protein sequence ID" value="CAE7218220.1"/>
    <property type="molecule type" value="Genomic_DNA"/>
</dbReference>
<sequence>MDTAQAINDILKAACDPALLTSRLGCIMGDLKMHRRVQRAFPDDRELETLLLELNMPLIYCMSEEVLDDDRILHMAGEYGDKEAFGELTLEALQMKQFHPNCVSSHWRGAATLLYGGNTWSTLFAGGKTDNYRNLTSTEGWKRLGGLLEDTWPTVLALLPTIPTTTNPMGEEAVWTHDQGMDDIETAGSTCIDFVRRSIHGIGCLTIVSQCLRHSLHAGVALLWDPIRRRCEEAACALEAQAGAVGSRDARDNRHGNHGLSHQLIPTPTEEMHSFLDWVENVGVNFADTLFILADLIAMHATGIVHFLYLRIRRLLWDAGCFTFNVLSQWEIAAPSLFVEPKLFVEKPCYMRWLMDDFYELEFLVELRFYVH</sequence>
<name>A0A812JWA4_9DINO</name>
<dbReference type="Proteomes" id="UP000604046">
    <property type="component" value="Unassembled WGS sequence"/>
</dbReference>
<comment type="caution">
    <text evidence="1">The sequence shown here is derived from an EMBL/GenBank/DDBJ whole genome shotgun (WGS) entry which is preliminary data.</text>
</comment>
<keyword evidence="2" id="KW-1185">Reference proteome</keyword>
<reference evidence="1" key="1">
    <citation type="submission" date="2021-02" db="EMBL/GenBank/DDBJ databases">
        <authorList>
            <person name="Dougan E. K."/>
            <person name="Rhodes N."/>
            <person name="Thang M."/>
            <person name="Chan C."/>
        </authorList>
    </citation>
    <scope>NUCLEOTIDE SEQUENCE</scope>
</reference>
<proteinExistence type="predicted"/>
<dbReference type="AlphaFoldDB" id="A0A812JWA4"/>
<organism evidence="1 2">
    <name type="scientific">Symbiodinium natans</name>
    <dbReference type="NCBI Taxonomy" id="878477"/>
    <lineage>
        <taxon>Eukaryota</taxon>
        <taxon>Sar</taxon>
        <taxon>Alveolata</taxon>
        <taxon>Dinophyceae</taxon>
        <taxon>Suessiales</taxon>
        <taxon>Symbiodiniaceae</taxon>
        <taxon>Symbiodinium</taxon>
    </lineage>
</organism>
<accession>A0A812JWA4</accession>